<dbReference type="EMBL" id="BT142123">
    <property type="protein sequence ID" value="AFK41917.1"/>
    <property type="molecule type" value="mRNA"/>
</dbReference>
<sequence>MQFESMKEYGIVPGMEHYLGVVNIFGCAGRLDEAHEFIENMPIEAGVELWETLRNFARIHGDLEREDCADELLTVLDPSKAAADKVPLPQRKKQSAINMLEEKNRVSEYRCNMPYKEEGDVKLRGLTGQMREAGYVPDTRYVLHDIDEEEKEKALQYHSERLAIAYGLISTPPRTTLRIIKNLRICGRLSQCYQNHVQDCWKGSSL</sequence>
<protein>
    <recommendedName>
        <fullName evidence="2">DYW domain-containing protein</fullName>
    </recommendedName>
</protein>
<comment type="similarity">
    <text evidence="1">Belongs to the PPR family. PCMP-H subfamily.</text>
</comment>
<dbReference type="GO" id="GO:0008270">
    <property type="term" value="F:zinc ion binding"/>
    <property type="evidence" value="ECO:0007669"/>
    <property type="project" value="InterPro"/>
</dbReference>
<accession>I3SNS5</accession>
<dbReference type="Gene3D" id="1.25.40.10">
    <property type="entry name" value="Tetratricopeptide repeat domain"/>
    <property type="match status" value="1"/>
</dbReference>
<organism evidence="3">
    <name type="scientific">Medicago truncatula</name>
    <name type="common">Barrel medic</name>
    <name type="synonym">Medicago tribuloides</name>
    <dbReference type="NCBI Taxonomy" id="3880"/>
    <lineage>
        <taxon>Eukaryota</taxon>
        <taxon>Viridiplantae</taxon>
        <taxon>Streptophyta</taxon>
        <taxon>Embryophyta</taxon>
        <taxon>Tracheophyta</taxon>
        <taxon>Spermatophyta</taxon>
        <taxon>Magnoliopsida</taxon>
        <taxon>eudicotyledons</taxon>
        <taxon>Gunneridae</taxon>
        <taxon>Pentapetalae</taxon>
        <taxon>rosids</taxon>
        <taxon>fabids</taxon>
        <taxon>Fabales</taxon>
        <taxon>Fabaceae</taxon>
        <taxon>Papilionoideae</taxon>
        <taxon>50 kb inversion clade</taxon>
        <taxon>NPAAA clade</taxon>
        <taxon>Hologalegina</taxon>
        <taxon>IRL clade</taxon>
        <taxon>Trifolieae</taxon>
        <taxon>Medicago</taxon>
    </lineage>
</organism>
<dbReference type="PANTHER" id="PTHR47926">
    <property type="entry name" value="PENTATRICOPEPTIDE REPEAT-CONTAINING PROTEIN"/>
    <property type="match status" value="1"/>
</dbReference>
<proteinExistence type="evidence at transcript level"/>
<dbReference type="GO" id="GO:0009451">
    <property type="term" value="P:RNA modification"/>
    <property type="evidence" value="ECO:0007669"/>
    <property type="project" value="InterPro"/>
</dbReference>
<dbReference type="InterPro" id="IPR011990">
    <property type="entry name" value="TPR-like_helical_dom_sf"/>
</dbReference>
<feature type="domain" description="DYW" evidence="2">
    <location>
        <begin position="134"/>
        <end position="188"/>
    </location>
</feature>
<dbReference type="Pfam" id="PF14432">
    <property type="entry name" value="DYW_deaminase"/>
    <property type="match status" value="1"/>
</dbReference>
<evidence type="ECO:0000256" key="1">
    <source>
        <dbReference type="ARBA" id="ARBA00006643"/>
    </source>
</evidence>
<name>I3SNS5_MEDTR</name>
<reference evidence="3" key="1">
    <citation type="submission" date="2012-05" db="EMBL/GenBank/DDBJ databases">
        <authorList>
            <person name="Krishnakumar V."/>
            <person name="Cheung F."/>
            <person name="Xiao Y."/>
            <person name="Chan A."/>
            <person name="Moskal W.A."/>
            <person name="Town C.D."/>
        </authorList>
    </citation>
    <scope>NUCLEOTIDE SEQUENCE</scope>
</reference>
<evidence type="ECO:0000313" key="3">
    <source>
        <dbReference type="EMBL" id="AFK41917.1"/>
    </source>
</evidence>
<dbReference type="GO" id="GO:0003723">
    <property type="term" value="F:RNA binding"/>
    <property type="evidence" value="ECO:0007669"/>
    <property type="project" value="InterPro"/>
</dbReference>
<dbReference type="PANTHER" id="PTHR47926:SF505">
    <property type="entry name" value="PENTATRICOPEPTIDE REPEAT (PPR) SUPERFAMILY PROTEIN"/>
    <property type="match status" value="1"/>
</dbReference>
<dbReference type="AlphaFoldDB" id="I3SNS5"/>
<dbReference type="InterPro" id="IPR046960">
    <property type="entry name" value="PPR_At4g14850-like_plant"/>
</dbReference>
<dbReference type="InterPro" id="IPR032867">
    <property type="entry name" value="DYW_dom"/>
</dbReference>
<evidence type="ECO:0000259" key="2">
    <source>
        <dbReference type="Pfam" id="PF14432"/>
    </source>
</evidence>